<name>A0AAV4BG47_9GAST</name>
<dbReference type="PROSITE" id="PS51253">
    <property type="entry name" value="HTH_CENPB"/>
    <property type="match status" value="1"/>
</dbReference>
<organism evidence="3 4">
    <name type="scientific">Plakobranchus ocellatus</name>
    <dbReference type="NCBI Taxonomy" id="259542"/>
    <lineage>
        <taxon>Eukaryota</taxon>
        <taxon>Metazoa</taxon>
        <taxon>Spiralia</taxon>
        <taxon>Lophotrochozoa</taxon>
        <taxon>Mollusca</taxon>
        <taxon>Gastropoda</taxon>
        <taxon>Heterobranchia</taxon>
        <taxon>Euthyneura</taxon>
        <taxon>Panpulmonata</taxon>
        <taxon>Sacoglossa</taxon>
        <taxon>Placobranchoidea</taxon>
        <taxon>Plakobranchidae</taxon>
        <taxon>Plakobranchus</taxon>
    </lineage>
</organism>
<evidence type="ECO:0000259" key="2">
    <source>
        <dbReference type="PROSITE" id="PS51253"/>
    </source>
</evidence>
<reference evidence="3 4" key="1">
    <citation type="journal article" date="2021" name="Elife">
        <title>Chloroplast acquisition without the gene transfer in kleptoplastic sea slugs, Plakobranchus ocellatus.</title>
        <authorList>
            <person name="Maeda T."/>
            <person name="Takahashi S."/>
            <person name="Yoshida T."/>
            <person name="Shimamura S."/>
            <person name="Takaki Y."/>
            <person name="Nagai Y."/>
            <person name="Toyoda A."/>
            <person name="Suzuki Y."/>
            <person name="Arimoto A."/>
            <person name="Ishii H."/>
            <person name="Satoh N."/>
            <person name="Nishiyama T."/>
            <person name="Hasebe M."/>
            <person name="Maruyama T."/>
            <person name="Minagawa J."/>
            <person name="Obokata J."/>
            <person name="Shigenobu S."/>
        </authorList>
    </citation>
    <scope>NUCLEOTIDE SEQUENCE [LARGE SCALE GENOMIC DNA]</scope>
</reference>
<dbReference type="InterPro" id="IPR006600">
    <property type="entry name" value="HTH_CenpB_DNA-bd_dom"/>
</dbReference>
<accession>A0AAV4BG47</accession>
<feature type="domain" description="HTH CENPB-type" evidence="2">
    <location>
        <begin position="50"/>
        <end position="125"/>
    </location>
</feature>
<protein>
    <submittedName>
        <fullName evidence="3">Tigger transposable element-derived protein 6-like protein</fullName>
    </submittedName>
</protein>
<sequence length="214" mass="24297">MAPMRLQYSEEAMTTAYTSDSKGTGFRETARLYAVLYPTLRARINGRKSMRKMERTVLGVELDTQLTDWIEECARRGFGRTKKQLLSTVQNCLNQEKETTPFKDNKPGEKWYRLFRQRHKEKLALCTPQDLGSQRAAVSEAKIRNWFAKAKEDILAADPSVLECPDRIFNCDESGFHLGGRVKRKDLAAKADKHVYQVSNDIGCEGGQTCLPGV</sequence>
<keyword evidence="1" id="KW-0238">DNA-binding</keyword>
<dbReference type="EMBL" id="BLXT01004927">
    <property type="protein sequence ID" value="GFO18075.1"/>
    <property type="molecule type" value="Genomic_DNA"/>
</dbReference>
<dbReference type="AlphaFoldDB" id="A0AAV4BG47"/>
<evidence type="ECO:0000313" key="3">
    <source>
        <dbReference type="EMBL" id="GFO18075.1"/>
    </source>
</evidence>
<keyword evidence="4" id="KW-1185">Reference proteome</keyword>
<proteinExistence type="predicted"/>
<evidence type="ECO:0000256" key="1">
    <source>
        <dbReference type="ARBA" id="ARBA00023125"/>
    </source>
</evidence>
<dbReference type="GO" id="GO:0003677">
    <property type="term" value="F:DNA binding"/>
    <property type="evidence" value="ECO:0007669"/>
    <property type="project" value="UniProtKB-KW"/>
</dbReference>
<dbReference type="Pfam" id="PF03221">
    <property type="entry name" value="HTH_Tnp_Tc5"/>
    <property type="match status" value="1"/>
</dbReference>
<gene>
    <name evidence="3" type="ORF">PoB_004458000</name>
</gene>
<dbReference type="Proteomes" id="UP000735302">
    <property type="component" value="Unassembled WGS sequence"/>
</dbReference>
<evidence type="ECO:0000313" key="4">
    <source>
        <dbReference type="Proteomes" id="UP000735302"/>
    </source>
</evidence>
<comment type="caution">
    <text evidence="3">The sequence shown here is derived from an EMBL/GenBank/DDBJ whole genome shotgun (WGS) entry which is preliminary data.</text>
</comment>